<comment type="caution">
    <text evidence="1">The sequence shown here is derived from an EMBL/GenBank/DDBJ whole genome shotgun (WGS) entry which is preliminary data.</text>
</comment>
<gene>
    <name evidence="1" type="ORF">DYB30_009085</name>
</gene>
<evidence type="ECO:0008006" key="3">
    <source>
        <dbReference type="Google" id="ProtNLM"/>
    </source>
</evidence>
<dbReference type="GO" id="GO:0003676">
    <property type="term" value="F:nucleic acid binding"/>
    <property type="evidence" value="ECO:0007669"/>
    <property type="project" value="InterPro"/>
</dbReference>
<organism evidence="1 2">
    <name type="scientific">Aphanomyces astaci</name>
    <name type="common">Crayfish plague agent</name>
    <dbReference type="NCBI Taxonomy" id="112090"/>
    <lineage>
        <taxon>Eukaryota</taxon>
        <taxon>Sar</taxon>
        <taxon>Stramenopiles</taxon>
        <taxon>Oomycota</taxon>
        <taxon>Saprolegniomycetes</taxon>
        <taxon>Saprolegniales</taxon>
        <taxon>Verrucalvaceae</taxon>
        <taxon>Aphanomyces</taxon>
    </lineage>
</organism>
<dbReference type="PANTHER" id="PTHR47169">
    <property type="entry name" value="OS01G0541250 PROTEIN"/>
    <property type="match status" value="1"/>
</dbReference>
<proteinExistence type="predicted"/>
<protein>
    <recommendedName>
        <fullName evidence="3">Transposase Tc1-like domain-containing protein</fullName>
    </recommendedName>
</protein>
<dbReference type="InterPro" id="IPR036397">
    <property type="entry name" value="RNaseH_sf"/>
</dbReference>
<dbReference type="Proteomes" id="UP000266643">
    <property type="component" value="Unassembled WGS sequence"/>
</dbReference>
<dbReference type="EMBL" id="QUTD01011554">
    <property type="protein sequence ID" value="RHY39731.1"/>
    <property type="molecule type" value="Genomic_DNA"/>
</dbReference>
<dbReference type="VEuPathDB" id="FungiDB:H257_00231"/>
<name>A0A397C562_APHAT</name>
<evidence type="ECO:0000313" key="2">
    <source>
        <dbReference type="Proteomes" id="UP000266643"/>
    </source>
</evidence>
<accession>A0A397C562</accession>
<dbReference type="PANTHER" id="PTHR47169:SF2">
    <property type="entry name" value="OS01G0541250 PROTEIN"/>
    <property type="match status" value="1"/>
</dbReference>
<dbReference type="Gene3D" id="3.30.420.10">
    <property type="entry name" value="Ribonuclease H-like superfamily/Ribonuclease H"/>
    <property type="match status" value="1"/>
</dbReference>
<reference evidence="1 2" key="1">
    <citation type="submission" date="2018-08" db="EMBL/GenBank/DDBJ databases">
        <title>Aphanomyces genome sequencing and annotation.</title>
        <authorList>
            <person name="Minardi D."/>
            <person name="Oidtmann B."/>
            <person name="Van Der Giezen M."/>
            <person name="Studholme D.J."/>
        </authorList>
    </citation>
    <scope>NUCLEOTIDE SEQUENCE [LARGE SCALE GENOMIC DNA]</scope>
    <source>
        <strain evidence="1 2">D2</strain>
    </source>
</reference>
<sequence>MRGKRGKNLTNTDRNAILHRLLALVTPQSTLPRGAFTAIAVDFDVARSTVRHVWLRAAVNLEDKRRPCSDVSSRIKGHCGRNLKHANVAARMQAVPKSKRTTFRSIAAALNMPRSTLHDYYKRGIFVKYSSSVRPSLTDANKVVRVKWAMDHLHVVDGSQVGFGNLMEYVHVDEKWFFGTSVKKTYYLAPGEEPPHRTCKSKHFINKVMFLSAVARPRWDPVKNEWFDGKIGTWHFTTKVPAVRGKVIRMEGNNNYKIPHMHKVKLAARGRLPEIVVADRDVINNGLALLSATDVDSKVDELAQETVLAMELSEFCSQLELLVVRSDPDAEDDVDDDDDPDDVEIDLDELFGTL</sequence>
<evidence type="ECO:0000313" key="1">
    <source>
        <dbReference type="EMBL" id="RHY39731.1"/>
    </source>
</evidence>
<dbReference type="AlphaFoldDB" id="A0A397C562"/>